<evidence type="ECO:0000313" key="1">
    <source>
        <dbReference type="EMBL" id="KAI0087203.1"/>
    </source>
</evidence>
<organism evidence="1 2">
    <name type="scientific">Irpex rosettiformis</name>
    <dbReference type="NCBI Taxonomy" id="378272"/>
    <lineage>
        <taxon>Eukaryota</taxon>
        <taxon>Fungi</taxon>
        <taxon>Dikarya</taxon>
        <taxon>Basidiomycota</taxon>
        <taxon>Agaricomycotina</taxon>
        <taxon>Agaricomycetes</taxon>
        <taxon>Polyporales</taxon>
        <taxon>Irpicaceae</taxon>
        <taxon>Irpex</taxon>
    </lineage>
</organism>
<proteinExistence type="predicted"/>
<evidence type="ECO:0000313" key="2">
    <source>
        <dbReference type="Proteomes" id="UP001055072"/>
    </source>
</evidence>
<sequence>MSKHFCCCIPVRFGVFLFSALSFVGSAFLAFVLWAIFAAILEHKTVNDIDFGSAKTGLRIGVGVAAGLYSVVAFVALLGFIGSIFRARRLVKIYSSTTWFLVLLTAAASGVFYYFAYSGKEFFNGCEIPDGNGGEHACKIVLTTWQKVVYTVISVIVLLFYCYVASVIGRYVDQLESERLYDDEYKLAKQTNSSTYAPTYYPPQAQETQQGLLNPQHSYPYTDEAHRFGNHA</sequence>
<reference evidence="1" key="1">
    <citation type="journal article" date="2021" name="Environ. Microbiol.">
        <title>Gene family expansions and transcriptome signatures uncover fungal adaptations to wood decay.</title>
        <authorList>
            <person name="Hage H."/>
            <person name="Miyauchi S."/>
            <person name="Viragh M."/>
            <person name="Drula E."/>
            <person name="Min B."/>
            <person name="Chaduli D."/>
            <person name="Navarro D."/>
            <person name="Favel A."/>
            <person name="Norest M."/>
            <person name="Lesage-Meessen L."/>
            <person name="Balint B."/>
            <person name="Merenyi Z."/>
            <person name="de Eugenio L."/>
            <person name="Morin E."/>
            <person name="Martinez A.T."/>
            <person name="Baldrian P."/>
            <person name="Stursova M."/>
            <person name="Martinez M.J."/>
            <person name="Novotny C."/>
            <person name="Magnuson J.K."/>
            <person name="Spatafora J.W."/>
            <person name="Maurice S."/>
            <person name="Pangilinan J."/>
            <person name="Andreopoulos W."/>
            <person name="LaButti K."/>
            <person name="Hundley H."/>
            <person name="Na H."/>
            <person name="Kuo A."/>
            <person name="Barry K."/>
            <person name="Lipzen A."/>
            <person name="Henrissat B."/>
            <person name="Riley R."/>
            <person name="Ahrendt S."/>
            <person name="Nagy L.G."/>
            <person name="Grigoriev I.V."/>
            <person name="Martin F."/>
            <person name="Rosso M.N."/>
        </authorList>
    </citation>
    <scope>NUCLEOTIDE SEQUENCE</scope>
    <source>
        <strain evidence="1">CBS 384.51</strain>
    </source>
</reference>
<dbReference type="EMBL" id="MU274919">
    <property type="protein sequence ID" value="KAI0087203.1"/>
    <property type="molecule type" value="Genomic_DNA"/>
</dbReference>
<dbReference type="Proteomes" id="UP001055072">
    <property type="component" value="Unassembled WGS sequence"/>
</dbReference>
<name>A0ACB8TZ10_9APHY</name>
<comment type="caution">
    <text evidence="1">The sequence shown here is derived from an EMBL/GenBank/DDBJ whole genome shotgun (WGS) entry which is preliminary data.</text>
</comment>
<gene>
    <name evidence="1" type="ORF">BDY19DRAFT_307729</name>
</gene>
<protein>
    <submittedName>
        <fullName evidence="1">Uncharacterized protein</fullName>
    </submittedName>
</protein>
<keyword evidence="2" id="KW-1185">Reference proteome</keyword>
<accession>A0ACB8TZ10</accession>